<keyword evidence="1" id="KW-0119">Carbohydrate metabolism</keyword>
<evidence type="ECO:0000313" key="2">
    <source>
        <dbReference type="EMBL" id="MDT0496615.1"/>
    </source>
</evidence>
<comment type="pathway">
    <text evidence="1">Cell wall biogenesis; peptidoglycan recycling.</text>
</comment>
<dbReference type="Pfam" id="PF03702">
    <property type="entry name" value="AnmK"/>
    <property type="match status" value="1"/>
</dbReference>
<dbReference type="EC" id="2.7.1.170" evidence="1"/>
<evidence type="ECO:0000256" key="1">
    <source>
        <dbReference type="HAMAP-Rule" id="MF_01270"/>
    </source>
</evidence>
<dbReference type="InterPro" id="IPR005338">
    <property type="entry name" value="Anhydro_N_Ac-Mur_kinase"/>
</dbReference>
<comment type="similarity">
    <text evidence="1">Belongs to the anhydro-N-acetylmuramic acid kinase family.</text>
</comment>
<accession>A0ABU2WGE8</accession>
<dbReference type="InterPro" id="IPR043129">
    <property type="entry name" value="ATPase_NBD"/>
</dbReference>
<dbReference type="EMBL" id="JAVRIC010000004">
    <property type="protein sequence ID" value="MDT0496615.1"/>
    <property type="molecule type" value="Genomic_DNA"/>
</dbReference>
<keyword evidence="1 2" id="KW-0808">Transferase</keyword>
<keyword evidence="1 2" id="KW-0418">Kinase</keyword>
<dbReference type="PANTHER" id="PTHR30605:SF0">
    <property type="entry name" value="ANHYDRO-N-ACETYLMURAMIC ACID KINASE"/>
    <property type="match status" value="1"/>
</dbReference>
<sequence>MAETALYLGLMSGTSADGIDAVLARFPDSGGCTLIGRLSRAYPDALRQSILSASVRARALDLQTYAQIDARVGQAFAQLAADLVEHSEVPWADVAAVGSHGQTLFHDPLGNSLQVGDPNRIAIACGRPVVADFRRADMAAGGQGAPLVPAFHRAMFGRTDEDLCIVNLGGIANLSHLPSCDGPVRGFDTGPANGLLDEWMQTRRGCAFDADGALARSGTVHRPLLDALLAAPYFQQPPPKSTGRDHFNLEWCRARFPALDTLPDEDVARTLLELTVQSVADSLAPLADGGTRVLLCGGGADNGYLVERLREQLAQRTVGTTADGGIDPKWVEAAAFAWLAKRRMEGLPGNLPSATGAHRAVVLGAIYQP</sequence>
<comment type="pathway">
    <text evidence="1">Amino-sugar metabolism; 1,6-anhydro-N-acetylmuramate degradation.</text>
</comment>
<dbReference type="NCBIfam" id="NF007139">
    <property type="entry name" value="PRK09585.1-3"/>
    <property type="match status" value="1"/>
</dbReference>
<dbReference type="CDD" id="cd24050">
    <property type="entry name" value="ASKHA_NBD_ANMK"/>
    <property type="match status" value="1"/>
</dbReference>
<protein>
    <recommendedName>
        <fullName evidence="1">Anhydro-N-acetylmuramic acid kinase</fullName>
        <ecNumber evidence="1">2.7.1.170</ecNumber>
    </recommendedName>
    <alternativeName>
        <fullName evidence="1">AnhMurNAc kinase</fullName>
    </alternativeName>
</protein>
<comment type="function">
    <text evidence="1">Catalyzes the specific phosphorylation of 1,6-anhydro-N-acetylmuramic acid (anhMurNAc) with the simultaneous cleavage of the 1,6-anhydro ring, generating MurNAc-6-P. Is required for the utilization of anhMurNAc either imported from the medium or derived from its own cell wall murein, and thus plays a role in cell wall recycling.</text>
</comment>
<keyword evidence="3" id="KW-1185">Reference proteome</keyword>
<name>A0ABU2WGE8_9GAMM</name>
<keyword evidence="1" id="KW-0547">Nucleotide-binding</keyword>
<proteinExistence type="inferred from homology"/>
<dbReference type="GO" id="GO:0016301">
    <property type="term" value="F:kinase activity"/>
    <property type="evidence" value="ECO:0007669"/>
    <property type="project" value="UniProtKB-KW"/>
</dbReference>
<comment type="caution">
    <text evidence="2">The sequence shown here is derived from an EMBL/GenBank/DDBJ whole genome shotgun (WGS) entry which is preliminary data.</text>
</comment>
<evidence type="ECO:0000313" key="3">
    <source>
        <dbReference type="Proteomes" id="UP001254608"/>
    </source>
</evidence>
<dbReference type="SUPFAM" id="SSF53067">
    <property type="entry name" value="Actin-like ATPase domain"/>
    <property type="match status" value="1"/>
</dbReference>
<dbReference type="HAMAP" id="MF_01270">
    <property type="entry name" value="AnhMurNAc_kinase"/>
    <property type="match status" value="1"/>
</dbReference>
<gene>
    <name evidence="1" type="primary">anmK</name>
    <name evidence="2" type="ORF">RM530_04465</name>
</gene>
<organism evidence="2 3">
    <name type="scientific">Banduia mediterranea</name>
    <dbReference type="NCBI Taxonomy" id="3075609"/>
    <lineage>
        <taxon>Bacteria</taxon>
        <taxon>Pseudomonadati</taxon>
        <taxon>Pseudomonadota</taxon>
        <taxon>Gammaproteobacteria</taxon>
        <taxon>Nevskiales</taxon>
        <taxon>Algiphilaceae</taxon>
        <taxon>Banduia</taxon>
    </lineage>
</organism>
<reference evidence="2 3" key="1">
    <citation type="submission" date="2023-09" db="EMBL/GenBank/DDBJ databases">
        <authorList>
            <person name="Rey-Velasco X."/>
        </authorList>
    </citation>
    <scope>NUCLEOTIDE SEQUENCE [LARGE SCALE GENOMIC DNA]</scope>
    <source>
        <strain evidence="2 3">W345</strain>
    </source>
</reference>
<feature type="binding site" evidence="1">
    <location>
        <begin position="13"/>
        <end position="20"/>
    </location>
    <ligand>
        <name>ATP</name>
        <dbReference type="ChEBI" id="CHEBI:30616"/>
    </ligand>
</feature>
<dbReference type="RefSeq" id="WP_311364004.1">
    <property type="nucleotide sequence ID" value="NZ_JAVRIC010000004.1"/>
</dbReference>
<keyword evidence="1" id="KW-0067">ATP-binding</keyword>
<dbReference type="Proteomes" id="UP001254608">
    <property type="component" value="Unassembled WGS sequence"/>
</dbReference>
<comment type="catalytic activity">
    <reaction evidence="1">
        <text>1,6-anhydro-N-acetyl-beta-muramate + ATP + H2O = N-acetyl-D-muramate 6-phosphate + ADP + H(+)</text>
        <dbReference type="Rhea" id="RHEA:24952"/>
        <dbReference type="ChEBI" id="CHEBI:15377"/>
        <dbReference type="ChEBI" id="CHEBI:15378"/>
        <dbReference type="ChEBI" id="CHEBI:30616"/>
        <dbReference type="ChEBI" id="CHEBI:58690"/>
        <dbReference type="ChEBI" id="CHEBI:58722"/>
        <dbReference type="ChEBI" id="CHEBI:456216"/>
        <dbReference type="EC" id="2.7.1.170"/>
    </reaction>
</comment>
<dbReference type="PANTHER" id="PTHR30605">
    <property type="entry name" value="ANHYDRO-N-ACETYLMURAMIC ACID KINASE"/>
    <property type="match status" value="1"/>
</dbReference>
<dbReference type="Gene3D" id="3.30.420.40">
    <property type="match status" value="2"/>
</dbReference>